<evidence type="ECO:0000256" key="2">
    <source>
        <dbReference type="ARBA" id="ARBA00022723"/>
    </source>
</evidence>
<dbReference type="AlphaFoldDB" id="A0A835H6U2"/>
<evidence type="ECO:0000256" key="7">
    <source>
        <dbReference type="SAM" id="MobiDB-lite"/>
    </source>
</evidence>
<organism evidence="9 10">
    <name type="scientific">Coptis chinensis</name>
    <dbReference type="NCBI Taxonomy" id="261450"/>
    <lineage>
        <taxon>Eukaryota</taxon>
        <taxon>Viridiplantae</taxon>
        <taxon>Streptophyta</taxon>
        <taxon>Embryophyta</taxon>
        <taxon>Tracheophyta</taxon>
        <taxon>Spermatophyta</taxon>
        <taxon>Magnoliopsida</taxon>
        <taxon>Ranunculales</taxon>
        <taxon>Ranunculaceae</taxon>
        <taxon>Coptidoideae</taxon>
        <taxon>Coptis</taxon>
    </lineage>
</organism>
<dbReference type="Gene3D" id="2.102.10.10">
    <property type="entry name" value="Rieske [2Fe-2S] iron-sulphur domain"/>
    <property type="match status" value="1"/>
</dbReference>
<name>A0A835H6U2_9MAGN</name>
<dbReference type="GO" id="GO:0016020">
    <property type="term" value="C:membrane"/>
    <property type="evidence" value="ECO:0007669"/>
    <property type="project" value="InterPro"/>
</dbReference>
<keyword evidence="1" id="KW-0001">2Fe-2S</keyword>
<feature type="region of interest" description="Disordered" evidence="7">
    <location>
        <begin position="129"/>
        <end position="165"/>
    </location>
</feature>
<dbReference type="InterPro" id="IPR040256">
    <property type="entry name" value="At4g02000-like"/>
</dbReference>
<dbReference type="InterPro" id="IPR036922">
    <property type="entry name" value="Rieske_2Fe-2S_sf"/>
</dbReference>
<dbReference type="Proteomes" id="UP000631114">
    <property type="component" value="Unassembled WGS sequence"/>
</dbReference>
<protein>
    <recommendedName>
        <fullName evidence="8">Rieske domain-containing protein</fullName>
    </recommendedName>
</protein>
<evidence type="ECO:0000313" key="10">
    <source>
        <dbReference type="Proteomes" id="UP000631114"/>
    </source>
</evidence>
<evidence type="ECO:0000256" key="6">
    <source>
        <dbReference type="ARBA" id="ARBA00023157"/>
    </source>
</evidence>
<proteinExistence type="predicted"/>
<evidence type="ECO:0000259" key="8">
    <source>
        <dbReference type="PROSITE" id="PS51296"/>
    </source>
</evidence>
<comment type="caution">
    <text evidence="9">The sequence shown here is derived from an EMBL/GenBank/DDBJ whole genome shotgun (WGS) entry which is preliminary data.</text>
</comment>
<dbReference type="Pfam" id="PF00355">
    <property type="entry name" value="Rieske"/>
    <property type="match status" value="1"/>
</dbReference>
<evidence type="ECO:0000256" key="3">
    <source>
        <dbReference type="ARBA" id="ARBA00022946"/>
    </source>
</evidence>
<dbReference type="PRINTS" id="PR00162">
    <property type="entry name" value="RIESKE"/>
</dbReference>
<dbReference type="GO" id="GO:0051537">
    <property type="term" value="F:2 iron, 2 sulfur cluster binding"/>
    <property type="evidence" value="ECO:0007669"/>
    <property type="project" value="UniProtKB-KW"/>
</dbReference>
<dbReference type="PANTHER" id="PTHR31286">
    <property type="entry name" value="GLYCINE-RICH CELL WALL STRUCTURAL PROTEIN 1.8-LIKE"/>
    <property type="match status" value="1"/>
</dbReference>
<reference evidence="9 10" key="1">
    <citation type="submission" date="2020-10" db="EMBL/GenBank/DDBJ databases">
        <title>The Coptis chinensis genome and diversification of protoberbering-type alkaloids.</title>
        <authorList>
            <person name="Wang B."/>
            <person name="Shu S."/>
            <person name="Song C."/>
            <person name="Liu Y."/>
        </authorList>
    </citation>
    <scope>NUCLEOTIDE SEQUENCE [LARGE SCALE GENOMIC DNA]</scope>
    <source>
        <strain evidence="9">HL-2020</strain>
        <tissue evidence="9">Leaf</tissue>
    </source>
</reference>
<sequence>MPLSWSAPVLMPSLRSGRSPLNYTQKKKSTPAPIWVKADIPKQLWTDNGIGFISSIIGEPICTDDATANRVRLNYARFCVVVNTDFKFPASITVNMGNGDNADISLDYDWIPSVCEHCNTFGHTDAKCSRNKDVQPSKQGPLIKTKKKPQQRWTPKKNMQQDVGHGLDVTSPFTVQYKRKSKDRGKRCAQGSPAPNVYVSAEKSLVAKNTNSFALLDEVDETNNSKLPHTELTTYPVEGVDMDDEEQLNYDLEKGMHLLIQEGIDPDEDDISDNEKPFSSKLRGVGPYKWISLDLGKICMGTEVFDMEKPVVFTYEEIIFSTDSFADSNLFLGMGHMVLYIMHFFGTRSVALYALTGQYLNANLIWKIDRKGGMVGSCTSQFVHFDGVLGGSSVKDDFLLFVTAMELNGSRSMDLVTDVLAVEWLKVHGPGDRMLTQGLKGDPTYLVVESDKTLATYGINVVCTHLGCVIPFNKAKNKFICPCHGSQYNNQGLVVRGPAPLVLLENRAQSAQEEAAEWRWKFDLAAREAKAA</sequence>
<evidence type="ECO:0000256" key="1">
    <source>
        <dbReference type="ARBA" id="ARBA00022714"/>
    </source>
</evidence>
<dbReference type="EMBL" id="JADFTS010000008">
    <property type="protein sequence ID" value="KAF9591643.1"/>
    <property type="molecule type" value="Genomic_DNA"/>
</dbReference>
<keyword evidence="4" id="KW-0408">Iron</keyword>
<dbReference type="InterPro" id="IPR005805">
    <property type="entry name" value="Rieske_Fe-S_prot_C"/>
</dbReference>
<keyword evidence="5" id="KW-0411">Iron-sulfur</keyword>
<feature type="compositionally biased region" description="Polar residues" evidence="7">
    <location>
        <begin position="151"/>
        <end position="161"/>
    </location>
</feature>
<gene>
    <name evidence="9" type="ORF">IFM89_005224</name>
</gene>
<keyword evidence="2" id="KW-0479">Metal-binding</keyword>
<keyword evidence="3" id="KW-0809">Transit peptide</keyword>
<accession>A0A835H6U2</accession>
<evidence type="ECO:0000256" key="5">
    <source>
        <dbReference type="ARBA" id="ARBA00023014"/>
    </source>
</evidence>
<keyword evidence="6" id="KW-1015">Disulfide bond</keyword>
<dbReference type="SUPFAM" id="SSF50022">
    <property type="entry name" value="ISP domain"/>
    <property type="match status" value="1"/>
</dbReference>
<keyword evidence="10" id="KW-1185">Reference proteome</keyword>
<dbReference type="InterPro" id="IPR017941">
    <property type="entry name" value="Rieske_2Fe-2S"/>
</dbReference>
<feature type="domain" description="Rieske" evidence="8">
    <location>
        <begin position="421"/>
        <end position="500"/>
    </location>
</feature>
<dbReference type="PROSITE" id="PS51296">
    <property type="entry name" value="RIESKE"/>
    <property type="match status" value="1"/>
</dbReference>
<evidence type="ECO:0000256" key="4">
    <source>
        <dbReference type="ARBA" id="ARBA00023004"/>
    </source>
</evidence>
<dbReference type="OrthoDB" id="1637982at2759"/>
<evidence type="ECO:0000313" key="9">
    <source>
        <dbReference type="EMBL" id="KAF9591643.1"/>
    </source>
</evidence>
<dbReference type="GO" id="GO:0046872">
    <property type="term" value="F:metal ion binding"/>
    <property type="evidence" value="ECO:0007669"/>
    <property type="project" value="UniProtKB-KW"/>
</dbReference>
<dbReference type="PANTHER" id="PTHR31286:SF180">
    <property type="entry name" value="OS10G0362600 PROTEIN"/>
    <property type="match status" value="1"/>
</dbReference>